<keyword evidence="7" id="KW-1185">Reference proteome</keyword>
<dbReference type="SMART" id="SM00320">
    <property type="entry name" value="WD40"/>
    <property type="match status" value="6"/>
</dbReference>
<evidence type="ECO:0000313" key="7">
    <source>
        <dbReference type="Proteomes" id="UP001556367"/>
    </source>
</evidence>
<dbReference type="Pfam" id="PF00400">
    <property type="entry name" value="WD40"/>
    <property type="match status" value="3"/>
</dbReference>
<name>A0ABR3JAW0_9AGAR</name>
<dbReference type="InterPro" id="IPR035892">
    <property type="entry name" value="C2_domain_sf"/>
</dbReference>
<dbReference type="PROSITE" id="PS50082">
    <property type="entry name" value="WD_REPEATS_2"/>
    <property type="match status" value="3"/>
</dbReference>
<evidence type="ECO:0000313" key="6">
    <source>
        <dbReference type="EMBL" id="KAL0952820.1"/>
    </source>
</evidence>
<evidence type="ECO:0000256" key="2">
    <source>
        <dbReference type="PROSITE-ProRule" id="PRU00221"/>
    </source>
</evidence>
<feature type="domain" description="C2" evidence="4">
    <location>
        <begin position="1"/>
        <end position="103"/>
    </location>
</feature>
<dbReference type="Proteomes" id="UP001556367">
    <property type="component" value="Unassembled WGS sequence"/>
</dbReference>
<accession>A0ABR3JAW0</accession>
<dbReference type="PANTHER" id="PTHR10039">
    <property type="entry name" value="AMELOGENIN"/>
    <property type="match status" value="1"/>
</dbReference>
<dbReference type="CDD" id="cd00030">
    <property type="entry name" value="C2"/>
    <property type="match status" value="1"/>
</dbReference>
<evidence type="ECO:0000259" key="4">
    <source>
        <dbReference type="PROSITE" id="PS50004"/>
    </source>
</evidence>
<evidence type="ECO:0000256" key="3">
    <source>
        <dbReference type="SAM" id="MobiDB-lite"/>
    </source>
</evidence>
<comment type="caution">
    <text evidence="6">The sequence shown here is derived from an EMBL/GenBank/DDBJ whole genome shotgun (WGS) entry which is preliminary data.</text>
</comment>
<dbReference type="Gene3D" id="2.130.10.10">
    <property type="entry name" value="YVTN repeat-like/Quinoprotein amine dehydrogenase"/>
    <property type="match status" value="3"/>
</dbReference>
<gene>
    <name evidence="6" type="ORF">HGRIS_007045</name>
</gene>
<feature type="repeat" description="WD" evidence="2">
    <location>
        <begin position="1273"/>
        <end position="1305"/>
    </location>
</feature>
<feature type="repeat" description="WD" evidence="2">
    <location>
        <begin position="1188"/>
        <end position="1229"/>
    </location>
</feature>
<dbReference type="Pfam" id="PF00168">
    <property type="entry name" value="C2"/>
    <property type="match status" value="1"/>
</dbReference>
<reference evidence="7" key="1">
    <citation type="submission" date="2024-06" db="EMBL/GenBank/DDBJ databases">
        <title>Multi-omics analyses provide insights into the biosynthesis of the anticancer antibiotic pleurotin in Hohenbuehelia grisea.</title>
        <authorList>
            <person name="Weaver J.A."/>
            <person name="Alberti F."/>
        </authorList>
    </citation>
    <scope>NUCLEOTIDE SEQUENCE [LARGE SCALE GENOMIC DNA]</scope>
    <source>
        <strain evidence="7">T-177</strain>
    </source>
</reference>
<dbReference type="InterPro" id="IPR027417">
    <property type="entry name" value="P-loop_NTPase"/>
</dbReference>
<dbReference type="Gene3D" id="3.40.50.300">
    <property type="entry name" value="P-loop containing nucleotide triphosphate hydrolases"/>
    <property type="match status" value="1"/>
</dbReference>
<dbReference type="PANTHER" id="PTHR10039:SF17">
    <property type="entry name" value="FUNGAL STAND N-TERMINAL GOODBYE DOMAIN-CONTAINING PROTEIN-RELATED"/>
    <property type="match status" value="1"/>
</dbReference>
<dbReference type="SUPFAM" id="SSF50998">
    <property type="entry name" value="Quinoprotein alcohol dehydrogenase-like"/>
    <property type="match status" value="1"/>
</dbReference>
<dbReference type="EMBL" id="JASNQZ010000010">
    <property type="protein sequence ID" value="KAL0952820.1"/>
    <property type="molecule type" value="Genomic_DNA"/>
</dbReference>
<evidence type="ECO:0000256" key="1">
    <source>
        <dbReference type="ARBA" id="ARBA00022737"/>
    </source>
</evidence>
<dbReference type="InterPro" id="IPR015943">
    <property type="entry name" value="WD40/YVTN_repeat-like_dom_sf"/>
</dbReference>
<dbReference type="PROSITE" id="PS50294">
    <property type="entry name" value="WD_REPEATS_REGION"/>
    <property type="match status" value="2"/>
</dbReference>
<feature type="domain" description="NACHT" evidence="5">
    <location>
        <begin position="353"/>
        <end position="500"/>
    </location>
</feature>
<evidence type="ECO:0008006" key="8">
    <source>
        <dbReference type="Google" id="ProtNLM"/>
    </source>
</evidence>
<dbReference type="PROSITE" id="PS50004">
    <property type="entry name" value="C2"/>
    <property type="match status" value="1"/>
</dbReference>
<dbReference type="Gene3D" id="2.60.40.150">
    <property type="entry name" value="C2 domain"/>
    <property type="match status" value="1"/>
</dbReference>
<dbReference type="InterPro" id="IPR007111">
    <property type="entry name" value="NACHT_NTPase"/>
</dbReference>
<keyword evidence="2" id="KW-0853">WD repeat</keyword>
<feature type="region of interest" description="Disordered" evidence="3">
    <location>
        <begin position="1061"/>
        <end position="1097"/>
    </location>
</feature>
<dbReference type="InterPro" id="IPR001680">
    <property type="entry name" value="WD40_rpt"/>
</dbReference>
<dbReference type="InterPro" id="IPR056884">
    <property type="entry name" value="NPHP3-like_N"/>
</dbReference>
<dbReference type="SUPFAM" id="SSF52540">
    <property type="entry name" value="P-loop containing nucleoside triphosphate hydrolases"/>
    <property type="match status" value="1"/>
</dbReference>
<dbReference type="PROSITE" id="PS50837">
    <property type="entry name" value="NACHT"/>
    <property type="match status" value="1"/>
</dbReference>
<feature type="compositionally biased region" description="Polar residues" evidence="3">
    <location>
        <begin position="1026"/>
        <end position="1048"/>
    </location>
</feature>
<protein>
    <recommendedName>
        <fullName evidence="8">C2 domain-containing protein</fullName>
    </recommendedName>
</protein>
<dbReference type="InterPro" id="IPR011047">
    <property type="entry name" value="Quinoprotein_ADH-like_sf"/>
</dbReference>
<keyword evidence="1" id="KW-0677">Repeat</keyword>
<dbReference type="Pfam" id="PF24883">
    <property type="entry name" value="NPHP3_N"/>
    <property type="match status" value="1"/>
</dbReference>
<dbReference type="InterPro" id="IPR000008">
    <property type="entry name" value="C2_dom"/>
</dbReference>
<proteinExistence type="predicted"/>
<dbReference type="SMART" id="SM00239">
    <property type="entry name" value="C2"/>
    <property type="match status" value="1"/>
</dbReference>
<organism evidence="6 7">
    <name type="scientific">Hohenbuehelia grisea</name>
    <dbReference type="NCBI Taxonomy" id="104357"/>
    <lineage>
        <taxon>Eukaryota</taxon>
        <taxon>Fungi</taxon>
        <taxon>Dikarya</taxon>
        <taxon>Basidiomycota</taxon>
        <taxon>Agaricomycotina</taxon>
        <taxon>Agaricomycetes</taxon>
        <taxon>Agaricomycetidae</taxon>
        <taxon>Agaricales</taxon>
        <taxon>Pleurotineae</taxon>
        <taxon>Pleurotaceae</taxon>
        <taxon>Hohenbuehelia</taxon>
    </lineage>
</organism>
<feature type="repeat" description="WD" evidence="2">
    <location>
        <begin position="1241"/>
        <end position="1271"/>
    </location>
</feature>
<feature type="region of interest" description="Disordered" evidence="3">
    <location>
        <begin position="1024"/>
        <end position="1048"/>
    </location>
</feature>
<evidence type="ECO:0000259" key="5">
    <source>
        <dbReference type="PROSITE" id="PS50837"/>
    </source>
</evidence>
<sequence length="1471" mass="162429">MAEEFNLIITVLRATGLRVKSLVKRPPNSFVKVHWGKFVRQTSVVKASIKPAWEEGLMVHAVELGTTLTIELFDKGLGPQRSLGCHKAVLRDLFEKQGDNSEMELTIDDISIFVHLRKEELGALAAESLADSANLARGPGFNFGLDPPVSESFAGVVASVAKLMETLDSFAKVHPYANAAWKTLTLVYRVIETQLDRDAKVRSLLATMDNLYSFVNPLENLVKDHEELHPSLENIVTSILKQTIECVLFIQEYSGLGFAGKAIKHTLSTADARIEAFKESFLNLGSSLDTGLGLQNALISLRTSHGVQELVIHNTLNPVRVDWSSRPICHPRTCLDMLQLVTAWINNASSPTKILWLSGLAGAGKSTLSTTIASFYTDLRRLGAFIFFDRDVKEQSDPMKVIRTLAFQLSRFDARIARGVQRAIESNAHVAGMQLDAQFRELIRQPLADASTLAEEGPIVIVLDALDECGSPSERARLLSLLAKETAELPLAFRIIITSRDEPDISAAFSTQAHVRHETLEVYPDNGDIEIYMRPQLVDIAERSYLEESWPGHEQIAALVKRAAGLFIWASTACKYIDAYNPEERLEELLQAENRNDALNNLYVKALTASGDWKNPRFKKDCVAILGCILVARNPVSPEAIDKLLRVKSLRAVSRLASVLRFQSASDPVRILHASFRDYISDPHACNGSPWLIELDKHEAHLTECCLRFLQETLVKPTKKLNINEKPDRQVDETVEYACSYWIPHVCEVKGAAAAALVPAVRDFMKAYLIRWLELMSIMGKSRTTPSLLEHLHAWVKVSAPADKELSQLTNDAYRFAGFFADSIAEHPALISLAALPFAPLESKLYELYHDEETLPTVLGGYQKQWSPSLRVLQRLDTSVISVAFSPDESKIVSCGAEPDDTTPFWNENESVTVRSWDATTGLEAIPSISVDAYAVVRFSPDGSEIWAADARGSYTVFDAGTGDLRRRVELAEWLTQEFTMYTVAPQTASPPSELVHAKSTNDIPSLDTDMSLSAALNEAWKPPVTHSSPVTHSPVTHSPVTHSPVTDTATNSEAFFDAVDASDSSDTDEDANRPEPPTRKSTMAPNADSEGAPLGGSVPTFTFSRAAFSPDGRYVAYGAEEGVMLVLDTESGEQAFEAITFEPLEDRDVVRLFPSIAISKDNVVAVAVKQGPVLLIDAADGEELQKLTGHAAEVIIVAFSQDGRRLYSGSEDGVICTFDVGSGKQIHSVTIDGVRGFQPLAFSQDSRVASTSTDGTIQIWDTKTGREVGPLLQGHFNAVSAMTFADDSKKLVSGAFLNNIQIWDTTIPSGKLNTRMQRHDRPPHVVAFSPDCLRVRSSRPDETKFWNSITGRELQMKPYKKDAVFHQDEENGEIIVKDQGSGAIIELIDEGAHTVLPDDFARWAGRLREAAGVHIGIDCDRGGNVNIEERTVWRLPMEFKHRSSDWEKNFIVFGIWSGRVFVVHLPEKIL</sequence>
<dbReference type="SUPFAM" id="SSF49562">
    <property type="entry name" value="C2 domain (Calcium/lipid-binding domain, CaLB)"/>
    <property type="match status" value="1"/>
</dbReference>